<accession>A0A560HVG3</accession>
<dbReference type="SUPFAM" id="SSF50969">
    <property type="entry name" value="YVTN repeat-like/Quinoprotein amine dehydrogenase"/>
    <property type="match status" value="1"/>
</dbReference>
<dbReference type="InterPro" id="IPR015943">
    <property type="entry name" value="WD40/YVTN_repeat-like_dom_sf"/>
</dbReference>
<dbReference type="PANTHER" id="PTHR47197">
    <property type="entry name" value="PROTEIN NIRF"/>
    <property type="match status" value="1"/>
</dbReference>
<keyword evidence="1" id="KW-0732">Signal</keyword>
<protein>
    <recommendedName>
        <fullName evidence="4">DNA-binding beta-propeller fold protein YncE</fullName>
    </recommendedName>
</protein>
<comment type="caution">
    <text evidence="2">The sequence shown here is derived from an EMBL/GenBank/DDBJ whole genome shotgun (WGS) entry which is preliminary data.</text>
</comment>
<evidence type="ECO:0000313" key="3">
    <source>
        <dbReference type="Proteomes" id="UP000318050"/>
    </source>
</evidence>
<evidence type="ECO:0000256" key="1">
    <source>
        <dbReference type="SAM" id="SignalP"/>
    </source>
</evidence>
<dbReference type="Proteomes" id="UP000318050">
    <property type="component" value="Unassembled WGS sequence"/>
</dbReference>
<evidence type="ECO:0008006" key="4">
    <source>
        <dbReference type="Google" id="ProtNLM"/>
    </source>
</evidence>
<proteinExistence type="predicted"/>
<evidence type="ECO:0000313" key="2">
    <source>
        <dbReference type="EMBL" id="TWB50597.1"/>
    </source>
</evidence>
<reference evidence="2 3" key="1">
    <citation type="submission" date="2019-06" db="EMBL/GenBank/DDBJ databases">
        <title>Genomic Encyclopedia of Type Strains, Phase IV (KMG-V): Genome sequencing to study the core and pangenomes of soil and plant-associated prokaryotes.</title>
        <authorList>
            <person name="Whitman W."/>
        </authorList>
    </citation>
    <scope>NUCLEOTIDE SEQUENCE [LARGE SCALE GENOMIC DNA]</scope>
    <source>
        <strain evidence="2 3">BR 11140</strain>
    </source>
</reference>
<feature type="chain" id="PRO_5021903651" description="DNA-binding beta-propeller fold protein YncE" evidence="1">
    <location>
        <begin position="25"/>
        <end position="332"/>
    </location>
</feature>
<dbReference type="InterPro" id="IPR011044">
    <property type="entry name" value="Quino_amine_DH_bsu"/>
</dbReference>
<dbReference type="InterPro" id="IPR051200">
    <property type="entry name" value="Host-pathogen_enzymatic-act"/>
</dbReference>
<feature type="signal peptide" evidence="1">
    <location>
        <begin position="1"/>
        <end position="24"/>
    </location>
</feature>
<name>A0A560HVG3_9PROT</name>
<dbReference type="AlphaFoldDB" id="A0A560HVG3"/>
<gene>
    <name evidence="2" type="ORF">FBZ92_12315</name>
</gene>
<dbReference type="Gene3D" id="2.130.10.10">
    <property type="entry name" value="YVTN repeat-like/Quinoprotein amine dehydrogenase"/>
    <property type="match status" value="1"/>
</dbReference>
<dbReference type="EMBL" id="VITT01000023">
    <property type="protein sequence ID" value="TWB50597.1"/>
    <property type="molecule type" value="Genomic_DNA"/>
</dbReference>
<organism evidence="2 3">
    <name type="scientific">Nitrospirillum amazonense</name>
    <dbReference type="NCBI Taxonomy" id="28077"/>
    <lineage>
        <taxon>Bacteria</taxon>
        <taxon>Pseudomonadati</taxon>
        <taxon>Pseudomonadota</taxon>
        <taxon>Alphaproteobacteria</taxon>
        <taxon>Rhodospirillales</taxon>
        <taxon>Azospirillaceae</taxon>
        <taxon>Nitrospirillum</taxon>
    </lineage>
</organism>
<dbReference type="PANTHER" id="PTHR47197:SF3">
    <property type="entry name" value="DIHYDRO-HEME D1 DEHYDROGENASE"/>
    <property type="match status" value="1"/>
</dbReference>
<sequence>MPAARADRPLLAALLLLLAGSAGAGEPTLVLEATIPLPDVGGRIDHMAVDLAHDRLFVAELGNGTVDSIDIGSRKRSGRITGLKEPQGIGYLPARDMIVVASAGDGSVRLYAGATLMPAGTVDLGDDADNVRIDTATGTVLVGYGAGGIAVIDPARPAKIADLSLPAHPEGFRHDAAAGRLYVNVPDRQQIDVLDRGTGRQVAAWSPPDLRSNYPMALDGTAGRIAVGYRSPARLVEMKAADGTVSGNVPICGDTDDIFFDAKRSRYYVSCGEGAVDVIDRTPDGLLHRDRIKTPSGARTSLFVPELDRLFVATRAGWFGGDAAILVFRPAS</sequence>